<evidence type="ECO:0000313" key="2">
    <source>
        <dbReference type="Proteomes" id="UP001057402"/>
    </source>
</evidence>
<name>A0ACB9M681_9MYRT</name>
<accession>A0ACB9M681</accession>
<dbReference type="Proteomes" id="UP001057402">
    <property type="component" value="Chromosome 10"/>
</dbReference>
<protein>
    <submittedName>
        <fullName evidence="1">Uncharacterized protein</fullName>
    </submittedName>
</protein>
<reference evidence="2" key="1">
    <citation type="journal article" date="2023" name="Front. Plant Sci.">
        <title>Chromosomal-level genome assembly of Melastoma candidum provides insights into trichome evolution.</title>
        <authorList>
            <person name="Zhong Y."/>
            <person name="Wu W."/>
            <person name="Sun C."/>
            <person name="Zou P."/>
            <person name="Liu Y."/>
            <person name="Dai S."/>
            <person name="Zhou R."/>
        </authorList>
    </citation>
    <scope>NUCLEOTIDE SEQUENCE [LARGE SCALE GENOMIC DNA]</scope>
</reference>
<keyword evidence="2" id="KW-1185">Reference proteome</keyword>
<evidence type="ECO:0000313" key="1">
    <source>
        <dbReference type="EMBL" id="KAI4319783.1"/>
    </source>
</evidence>
<gene>
    <name evidence="1" type="ORF">MLD38_033343</name>
</gene>
<sequence>MDSTDLFTLSKPVPGKTVGCPESVELLGDQETLLDTFFEFLDGSVASPGPPSFPVVKEYDGGEDYGEEEPCDAEKKREFWESQQQLLQATLCRTSSIETRIRQATKGFLRELESGDLKCSCGKQSLRGCRSCLLREVHDRLQREGFDCVIRRSKWRSSSGIPSGEHTYLEVLDGSNPKRATVRVIVELNFRAEFEMAKASEEYNRLIGMLPTVFVGKAERLRALIKIICSASKRCMKDRNIHMGPWRKHKYMQAKWLGSVHDGSAGELPSLASDRQMPKQRASMLTYDLVDSIPGIQCRTAVRVV</sequence>
<organism evidence="1 2">
    <name type="scientific">Melastoma candidum</name>
    <dbReference type="NCBI Taxonomy" id="119954"/>
    <lineage>
        <taxon>Eukaryota</taxon>
        <taxon>Viridiplantae</taxon>
        <taxon>Streptophyta</taxon>
        <taxon>Embryophyta</taxon>
        <taxon>Tracheophyta</taxon>
        <taxon>Spermatophyta</taxon>
        <taxon>Magnoliopsida</taxon>
        <taxon>eudicotyledons</taxon>
        <taxon>Gunneridae</taxon>
        <taxon>Pentapetalae</taxon>
        <taxon>rosids</taxon>
        <taxon>malvids</taxon>
        <taxon>Myrtales</taxon>
        <taxon>Melastomataceae</taxon>
        <taxon>Melastomatoideae</taxon>
        <taxon>Melastomateae</taxon>
        <taxon>Melastoma</taxon>
    </lineage>
</organism>
<dbReference type="EMBL" id="CM042889">
    <property type="protein sequence ID" value="KAI4319783.1"/>
    <property type="molecule type" value="Genomic_DNA"/>
</dbReference>
<proteinExistence type="predicted"/>
<comment type="caution">
    <text evidence="1">The sequence shown here is derived from an EMBL/GenBank/DDBJ whole genome shotgun (WGS) entry which is preliminary data.</text>
</comment>